<dbReference type="EMBL" id="GBXM01089864">
    <property type="protein sequence ID" value="JAH18713.1"/>
    <property type="molecule type" value="Transcribed_RNA"/>
</dbReference>
<organism evidence="1">
    <name type="scientific">Anguilla anguilla</name>
    <name type="common">European freshwater eel</name>
    <name type="synonym">Muraena anguilla</name>
    <dbReference type="NCBI Taxonomy" id="7936"/>
    <lineage>
        <taxon>Eukaryota</taxon>
        <taxon>Metazoa</taxon>
        <taxon>Chordata</taxon>
        <taxon>Craniata</taxon>
        <taxon>Vertebrata</taxon>
        <taxon>Euteleostomi</taxon>
        <taxon>Actinopterygii</taxon>
        <taxon>Neopterygii</taxon>
        <taxon>Teleostei</taxon>
        <taxon>Anguilliformes</taxon>
        <taxon>Anguillidae</taxon>
        <taxon>Anguilla</taxon>
    </lineage>
</organism>
<reference evidence="1" key="1">
    <citation type="submission" date="2014-11" db="EMBL/GenBank/DDBJ databases">
        <authorList>
            <person name="Amaro Gonzalez C."/>
        </authorList>
    </citation>
    <scope>NUCLEOTIDE SEQUENCE</scope>
</reference>
<name>A0A0E9QRG1_ANGAN</name>
<protein>
    <submittedName>
        <fullName evidence="1">Uncharacterized protein</fullName>
    </submittedName>
</protein>
<proteinExistence type="predicted"/>
<sequence>MCTRPLNPFPVSHSLPLPPSLSNVPRTSLWLPGAE</sequence>
<accession>A0A0E9QRG1</accession>
<reference evidence="1" key="2">
    <citation type="journal article" date="2015" name="Fish Shellfish Immunol.">
        <title>Early steps in the European eel (Anguilla anguilla)-Vibrio vulnificus interaction in the gills: Role of the RtxA13 toxin.</title>
        <authorList>
            <person name="Callol A."/>
            <person name="Pajuelo D."/>
            <person name="Ebbesson L."/>
            <person name="Teles M."/>
            <person name="MacKenzie S."/>
            <person name="Amaro C."/>
        </authorList>
    </citation>
    <scope>NUCLEOTIDE SEQUENCE</scope>
</reference>
<dbReference type="AlphaFoldDB" id="A0A0E9QRG1"/>
<evidence type="ECO:0000313" key="1">
    <source>
        <dbReference type="EMBL" id="JAH18713.1"/>
    </source>
</evidence>